<reference evidence="2" key="1">
    <citation type="submission" date="2018-05" db="EMBL/GenBank/DDBJ databases">
        <title>Draft genome of Mucuna pruriens seed.</title>
        <authorList>
            <person name="Nnadi N.E."/>
            <person name="Vos R."/>
            <person name="Hasami M.H."/>
            <person name="Devisetty U.K."/>
            <person name="Aguiy J.C."/>
        </authorList>
    </citation>
    <scope>NUCLEOTIDE SEQUENCE [LARGE SCALE GENOMIC DNA]</scope>
    <source>
        <strain evidence="2">JCA_2017</strain>
    </source>
</reference>
<sequence>NSISGHLIFPTQTERVNSLGVSLHAEVPTSGLMCHPSMRHPLFSSTLYPSPPSANSPSNILACLNAFEPKRTGSNPLEPNLPLHRLSISCLSTRSSPSHATTLHICLPRYTSAITNASSLGATTDPSSESNKLEKTGLLWFASCSTTIRQAVTYESAELESNPNRLSEFRELQTDLTQRVGFSVVEPRRSDSGESERRWTSRTDREGLHQRRPLQPLLEAEIDYVDRFRGGGGFEDGVVRGEVREFQGFLRVETVDSSSKCLSEERRDLPHGTSLRRREGSGVLHESLREARVPQLNRLRARHEGVDEMHAGFLHQNHRKRVFR</sequence>
<accession>A0A371EEK5</accession>
<evidence type="ECO:0000313" key="2">
    <source>
        <dbReference type="EMBL" id="RDX64470.1"/>
    </source>
</evidence>
<dbReference type="EMBL" id="QJKJ01014365">
    <property type="protein sequence ID" value="RDX64470.1"/>
    <property type="molecule type" value="Genomic_DNA"/>
</dbReference>
<feature type="non-terminal residue" evidence="2">
    <location>
        <position position="324"/>
    </location>
</feature>
<feature type="region of interest" description="Disordered" evidence="1">
    <location>
        <begin position="186"/>
        <end position="208"/>
    </location>
</feature>
<dbReference type="OrthoDB" id="1500393at2759"/>
<organism evidence="2 3">
    <name type="scientific">Mucuna pruriens</name>
    <name type="common">Velvet bean</name>
    <name type="synonym">Dolichos pruriens</name>
    <dbReference type="NCBI Taxonomy" id="157652"/>
    <lineage>
        <taxon>Eukaryota</taxon>
        <taxon>Viridiplantae</taxon>
        <taxon>Streptophyta</taxon>
        <taxon>Embryophyta</taxon>
        <taxon>Tracheophyta</taxon>
        <taxon>Spermatophyta</taxon>
        <taxon>Magnoliopsida</taxon>
        <taxon>eudicotyledons</taxon>
        <taxon>Gunneridae</taxon>
        <taxon>Pentapetalae</taxon>
        <taxon>rosids</taxon>
        <taxon>fabids</taxon>
        <taxon>Fabales</taxon>
        <taxon>Fabaceae</taxon>
        <taxon>Papilionoideae</taxon>
        <taxon>50 kb inversion clade</taxon>
        <taxon>NPAAA clade</taxon>
        <taxon>indigoferoid/millettioid clade</taxon>
        <taxon>Phaseoleae</taxon>
        <taxon>Mucuna</taxon>
    </lineage>
</organism>
<protein>
    <submittedName>
        <fullName evidence="2">Uncharacterized protein</fullName>
    </submittedName>
</protein>
<keyword evidence="3" id="KW-1185">Reference proteome</keyword>
<gene>
    <name evidence="2" type="ORF">CR513_56973</name>
</gene>
<evidence type="ECO:0000313" key="3">
    <source>
        <dbReference type="Proteomes" id="UP000257109"/>
    </source>
</evidence>
<proteinExistence type="predicted"/>
<evidence type="ECO:0000256" key="1">
    <source>
        <dbReference type="SAM" id="MobiDB-lite"/>
    </source>
</evidence>
<feature type="non-terminal residue" evidence="2">
    <location>
        <position position="1"/>
    </location>
</feature>
<feature type="region of interest" description="Disordered" evidence="1">
    <location>
        <begin position="263"/>
        <end position="283"/>
    </location>
</feature>
<comment type="caution">
    <text evidence="2">The sequence shown here is derived from an EMBL/GenBank/DDBJ whole genome shotgun (WGS) entry which is preliminary data.</text>
</comment>
<dbReference type="Proteomes" id="UP000257109">
    <property type="component" value="Unassembled WGS sequence"/>
</dbReference>
<dbReference type="AlphaFoldDB" id="A0A371EEK5"/>
<name>A0A371EEK5_MUCPR</name>